<evidence type="ECO:0000313" key="1">
    <source>
        <dbReference type="EMBL" id="AZU02647.1"/>
    </source>
</evidence>
<gene>
    <name evidence="1" type="ORF">X907_0097</name>
</gene>
<dbReference type="Gene3D" id="1.20.1250.20">
    <property type="entry name" value="MFS general substrate transporter like domains"/>
    <property type="match status" value="1"/>
</dbReference>
<dbReference type="OrthoDB" id="1117124at2"/>
<proteinExistence type="predicted"/>
<keyword evidence="2" id="KW-1185">Reference proteome</keyword>
<evidence type="ECO:0000313" key="2">
    <source>
        <dbReference type="Proteomes" id="UP000286954"/>
    </source>
</evidence>
<dbReference type="InterPro" id="IPR036259">
    <property type="entry name" value="MFS_trans_sf"/>
</dbReference>
<dbReference type="KEGG" id="gak:X907_0097"/>
<dbReference type="AlphaFoldDB" id="A0A3T0E616"/>
<reference evidence="1 2" key="1">
    <citation type="submission" date="2016-12" db="EMBL/GenBank/DDBJ databases">
        <title>The genome of dimorphic prosthecate Glycocaulis alkaliphilus 6b-8t, isolated from crude oil dictates its adaptability in petroleum environments.</title>
        <authorList>
            <person name="Wu X.-L."/>
            <person name="Geng S."/>
        </authorList>
    </citation>
    <scope>NUCLEOTIDE SEQUENCE [LARGE SCALE GENOMIC DNA]</scope>
    <source>
        <strain evidence="1 2">6B-8</strain>
    </source>
</reference>
<dbReference type="PANTHER" id="PTHR23526">
    <property type="entry name" value="INTEGRAL MEMBRANE TRANSPORT PROTEIN-RELATED"/>
    <property type="match status" value="1"/>
</dbReference>
<sequence>MDKAEAIADRLAKPVYALLHDEDEGRMCADIPDEACAHQPRNVVLSALVLSLTKTGDRLMDPKIVLAWMVSALGAPALIVGLLSPVREALALLPQLFIARIIRQRPRRKFFWSLGSAGQALALVLMALCALTLQGWPLGLGVLATLALFAISRGVSSVAYKDVLGKTVSKARRGAVAGYGASLGGIAASALGVWLMVMEANGGEPGALFFAGLLVTASGLWLLAAALYLLLAEAPGSTDGGVNAFEAVSQQLALVWREPDLRSFLIVRALLISTALATPFYVAISQGQTGADLSGLGGFLLAGALASAVGGWVWGKAADVSSRLVMAAAGALAALAALAVLASLLMGAPWADSAIFYVGIVFVLSLAHEGVRLGRSTYLVDLATEETRASYTAVSNTVIGALLLVMGAISGAAFSFGAAYALAFLGACSLVAAGMAARLKPVSGV</sequence>
<dbReference type="RefSeq" id="WP_127565114.1">
    <property type="nucleotide sequence ID" value="NZ_BMFB01000004.1"/>
</dbReference>
<dbReference type="SUPFAM" id="SSF103473">
    <property type="entry name" value="MFS general substrate transporter"/>
    <property type="match status" value="1"/>
</dbReference>
<dbReference type="EMBL" id="CP018911">
    <property type="protein sequence ID" value="AZU02647.1"/>
    <property type="molecule type" value="Genomic_DNA"/>
</dbReference>
<protein>
    <submittedName>
        <fullName evidence="1">Major facilitator transporter</fullName>
    </submittedName>
</protein>
<dbReference type="Proteomes" id="UP000286954">
    <property type="component" value="Chromosome"/>
</dbReference>
<accession>A0A3T0E616</accession>
<dbReference type="PANTHER" id="PTHR23526:SF1">
    <property type="entry name" value="MAJOR FACILITATOR SUPERFAMILY MFS_1"/>
    <property type="match status" value="1"/>
</dbReference>
<dbReference type="InterPro" id="IPR052528">
    <property type="entry name" value="Sugar_transport-like"/>
</dbReference>
<organism evidence="1 2">
    <name type="scientific">Glycocaulis alkaliphilus</name>
    <dbReference type="NCBI Taxonomy" id="1434191"/>
    <lineage>
        <taxon>Bacteria</taxon>
        <taxon>Pseudomonadati</taxon>
        <taxon>Pseudomonadota</taxon>
        <taxon>Alphaproteobacteria</taxon>
        <taxon>Maricaulales</taxon>
        <taxon>Maricaulaceae</taxon>
        <taxon>Glycocaulis</taxon>
    </lineage>
</organism>
<name>A0A3T0E616_9PROT</name>